<evidence type="ECO:0000256" key="9">
    <source>
        <dbReference type="ARBA" id="ARBA00022842"/>
    </source>
</evidence>
<feature type="domain" description="Aminoglycoside phosphotransferase" evidence="11">
    <location>
        <begin position="36"/>
        <end position="266"/>
    </location>
</feature>
<evidence type="ECO:0000256" key="8">
    <source>
        <dbReference type="ARBA" id="ARBA00022840"/>
    </source>
</evidence>
<accession>A0A3B0ZLB1</accession>
<keyword evidence="4" id="KW-0808">Transferase</keyword>
<proteinExistence type="inferred from homology"/>
<keyword evidence="1" id="KW-0963">Cytoplasm</keyword>
<dbReference type="GO" id="GO:0005737">
    <property type="term" value="C:cytoplasm"/>
    <property type="evidence" value="ECO:0007669"/>
    <property type="project" value="TreeGrafter"/>
</dbReference>
<dbReference type="InterPro" id="IPR011009">
    <property type="entry name" value="Kinase-like_dom_sf"/>
</dbReference>
<dbReference type="EMBL" id="UOFT01000036">
    <property type="protein sequence ID" value="VAW94305.1"/>
    <property type="molecule type" value="Genomic_DNA"/>
</dbReference>
<reference evidence="12" key="1">
    <citation type="submission" date="2018-06" db="EMBL/GenBank/DDBJ databases">
        <authorList>
            <person name="Zhirakovskaya E."/>
        </authorList>
    </citation>
    <scope>NUCLEOTIDE SEQUENCE</scope>
</reference>
<protein>
    <submittedName>
        <fullName evidence="12">YihE protein, required for LPS synthesis</fullName>
    </submittedName>
</protein>
<keyword evidence="8" id="KW-0067">ATP-binding</keyword>
<evidence type="ECO:0000256" key="1">
    <source>
        <dbReference type="ARBA" id="ARBA00022490"/>
    </source>
</evidence>
<keyword evidence="5" id="KW-0479">Metal-binding</keyword>
<evidence type="ECO:0000256" key="4">
    <source>
        <dbReference type="ARBA" id="ARBA00022679"/>
    </source>
</evidence>
<gene>
    <name evidence="12" type="ORF">MNBD_GAMMA23-2237</name>
</gene>
<keyword evidence="2" id="KW-0723">Serine/threonine-protein kinase</keyword>
<dbReference type="Gene3D" id="1.10.510.10">
    <property type="entry name" value="Transferase(Phosphotransferase) domain 1"/>
    <property type="match status" value="1"/>
</dbReference>
<sequence>MHKTDIPYESLTPDVILDSVESLGLLSDGRFLALNSYENRVYQVGIEDEQPIIAKFYRPNRWTDAAILEEHQFADDCVEQEIPLIAPLSFNQTTLHRFSDFRFSLYKRYGGHAPNLDNPEHLEWLGRFIGRLHAIGSRFPFQHRLTLTPATFGHASLKFLIDNDFIPDEIKHNYQLAAQQVLEIVDQQFAAYPHLPHIRLHGDLHVGNILWTDKGPHIVDLDDCMMGVAMQDIWMLLSGNDNEMVVQLNTIIKGYNQFYDFDPASLNLIEALRSLRLLNYSAWLARRWHDPTFPKNFSWFNEPRYWEEQLYTLREQIERMQSSQLLALFKH</sequence>
<keyword evidence="10" id="KW-0346">Stress response</keyword>
<evidence type="ECO:0000256" key="7">
    <source>
        <dbReference type="ARBA" id="ARBA00022777"/>
    </source>
</evidence>
<evidence type="ECO:0000256" key="5">
    <source>
        <dbReference type="ARBA" id="ARBA00022723"/>
    </source>
</evidence>
<keyword evidence="9" id="KW-0460">Magnesium</keyword>
<dbReference type="GO" id="GO:0046872">
    <property type="term" value="F:metal ion binding"/>
    <property type="evidence" value="ECO:0007669"/>
    <property type="project" value="UniProtKB-KW"/>
</dbReference>
<dbReference type="Gene3D" id="3.30.200.70">
    <property type="match status" value="1"/>
</dbReference>
<name>A0A3B0ZLB1_9ZZZZ</name>
<dbReference type="PANTHER" id="PTHR39573">
    <property type="entry name" value="STRESS RESPONSE KINASE A"/>
    <property type="match status" value="1"/>
</dbReference>
<evidence type="ECO:0000256" key="6">
    <source>
        <dbReference type="ARBA" id="ARBA00022741"/>
    </source>
</evidence>
<dbReference type="NCBIfam" id="NF008738">
    <property type="entry name" value="PRK11768.1"/>
    <property type="match status" value="1"/>
</dbReference>
<dbReference type="GO" id="GO:0004674">
    <property type="term" value="F:protein serine/threonine kinase activity"/>
    <property type="evidence" value="ECO:0007669"/>
    <property type="project" value="UniProtKB-KW"/>
</dbReference>
<dbReference type="Pfam" id="PF01636">
    <property type="entry name" value="APH"/>
    <property type="match status" value="1"/>
</dbReference>
<organism evidence="12">
    <name type="scientific">hydrothermal vent metagenome</name>
    <dbReference type="NCBI Taxonomy" id="652676"/>
    <lineage>
        <taxon>unclassified sequences</taxon>
        <taxon>metagenomes</taxon>
        <taxon>ecological metagenomes</taxon>
    </lineage>
</organism>
<evidence type="ECO:0000259" key="11">
    <source>
        <dbReference type="Pfam" id="PF01636"/>
    </source>
</evidence>
<keyword evidence="6" id="KW-0547">Nucleotide-binding</keyword>
<dbReference type="PANTHER" id="PTHR39573:SF1">
    <property type="entry name" value="STRESS RESPONSE KINASE A"/>
    <property type="match status" value="1"/>
</dbReference>
<keyword evidence="3" id="KW-0597">Phosphoprotein</keyword>
<dbReference type="GO" id="GO:0005524">
    <property type="term" value="F:ATP binding"/>
    <property type="evidence" value="ECO:0007669"/>
    <property type="project" value="UniProtKB-KW"/>
</dbReference>
<dbReference type="AlphaFoldDB" id="A0A3B0ZLB1"/>
<dbReference type="InterPro" id="IPR002575">
    <property type="entry name" value="Aminoglycoside_PTrfase"/>
</dbReference>
<dbReference type="Gene3D" id="1.20.1270.170">
    <property type="match status" value="1"/>
</dbReference>
<dbReference type="SUPFAM" id="SSF56112">
    <property type="entry name" value="Protein kinase-like (PK-like)"/>
    <property type="match status" value="1"/>
</dbReference>
<evidence type="ECO:0000256" key="10">
    <source>
        <dbReference type="ARBA" id="ARBA00023016"/>
    </source>
</evidence>
<dbReference type="HAMAP" id="MF_01497">
    <property type="entry name" value="SrkA_kinase"/>
    <property type="match status" value="1"/>
</dbReference>
<dbReference type="InterPro" id="IPR032882">
    <property type="entry name" value="SrkA/RdoA"/>
</dbReference>
<keyword evidence="7" id="KW-0418">Kinase</keyword>
<evidence type="ECO:0000256" key="3">
    <source>
        <dbReference type="ARBA" id="ARBA00022553"/>
    </source>
</evidence>
<evidence type="ECO:0000313" key="12">
    <source>
        <dbReference type="EMBL" id="VAW94305.1"/>
    </source>
</evidence>
<evidence type="ECO:0000256" key="2">
    <source>
        <dbReference type="ARBA" id="ARBA00022527"/>
    </source>
</evidence>